<name>A0A443PNP6_9MAGN</name>
<evidence type="ECO:0000256" key="8">
    <source>
        <dbReference type="ARBA" id="ARBA00023136"/>
    </source>
</evidence>
<feature type="domain" description="Cation/H(+) antiporter C-terminal" evidence="13">
    <location>
        <begin position="583"/>
        <end position="747"/>
    </location>
</feature>
<dbReference type="InterPro" id="IPR050794">
    <property type="entry name" value="CPA2_transporter"/>
</dbReference>
<keyword evidence="8 10" id="KW-0472">Membrane</keyword>
<comment type="caution">
    <text evidence="14">The sequence shown here is derived from an EMBL/GenBank/DDBJ whole genome shotgun (WGS) entry which is preliminary data.</text>
</comment>
<dbReference type="InterPro" id="IPR006153">
    <property type="entry name" value="Cation/H_exchanger_TM"/>
</dbReference>
<feature type="domain" description="Cation/H(+) antiporter central" evidence="12">
    <location>
        <begin position="443"/>
        <end position="580"/>
    </location>
</feature>
<keyword evidence="15" id="KW-1185">Reference proteome</keyword>
<evidence type="ECO:0000256" key="7">
    <source>
        <dbReference type="ARBA" id="ARBA00023065"/>
    </source>
</evidence>
<dbReference type="Gene3D" id="1.20.1530.20">
    <property type="match status" value="1"/>
</dbReference>
<accession>A0A443PNP6</accession>
<dbReference type="InterPro" id="IPR038770">
    <property type="entry name" value="Na+/solute_symporter_sf"/>
</dbReference>
<reference evidence="14 15" key="1">
    <citation type="journal article" date="2019" name="Nat. Plants">
        <title>Stout camphor tree genome fills gaps in understanding of flowering plant genome evolution.</title>
        <authorList>
            <person name="Chaw S.M."/>
            <person name="Liu Y.C."/>
            <person name="Wu Y.W."/>
            <person name="Wang H.Y."/>
            <person name="Lin C.I."/>
            <person name="Wu C.S."/>
            <person name="Ke H.M."/>
            <person name="Chang L.Y."/>
            <person name="Hsu C.Y."/>
            <person name="Yang H.T."/>
            <person name="Sudianto E."/>
            <person name="Hsu M.H."/>
            <person name="Wu K.P."/>
            <person name="Wang L.N."/>
            <person name="Leebens-Mack J.H."/>
            <person name="Tsai I.J."/>
        </authorList>
    </citation>
    <scope>NUCLEOTIDE SEQUENCE [LARGE SCALE GENOMIC DNA]</scope>
    <source>
        <strain evidence="15">cv. Chaw 1501</strain>
        <tissue evidence="14">Young leaves</tissue>
    </source>
</reference>
<feature type="transmembrane region" description="Helical" evidence="10">
    <location>
        <begin position="82"/>
        <end position="105"/>
    </location>
</feature>
<keyword evidence="2" id="KW-0813">Transport</keyword>
<dbReference type="PANTHER" id="PTHR32468">
    <property type="entry name" value="CATION/H + ANTIPORTER"/>
    <property type="match status" value="1"/>
</dbReference>
<feature type="transmembrane region" description="Helical" evidence="10">
    <location>
        <begin position="57"/>
        <end position="76"/>
    </location>
</feature>
<evidence type="ECO:0000256" key="1">
    <source>
        <dbReference type="ARBA" id="ARBA00004141"/>
    </source>
</evidence>
<feature type="transmembrane region" description="Helical" evidence="10">
    <location>
        <begin position="25"/>
        <end position="45"/>
    </location>
</feature>
<evidence type="ECO:0000256" key="10">
    <source>
        <dbReference type="SAM" id="Phobius"/>
    </source>
</evidence>
<dbReference type="Pfam" id="PF23259">
    <property type="entry name" value="CHX17_C"/>
    <property type="match status" value="1"/>
</dbReference>
<keyword evidence="7" id="KW-0406">Ion transport</keyword>
<evidence type="ECO:0000256" key="5">
    <source>
        <dbReference type="ARBA" id="ARBA00022958"/>
    </source>
</evidence>
<dbReference type="GO" id="GO:0006885">
    <property type="term" value="P:regulation of pH"/>
    <property type="evidence" value="ECO:0007669"/>
    <property type="project" value="TreeGrafter"/>
</dbReference>
<keyword evidence="6 10" id="KW-1133">Transmembrane helix</keyword>
<organism evidence="14 15">
    <name type="scientific">Cinnamomum micranthum f. kanehirae</name>
    <dbReference type="NCBI Taxonomy" id="337451"/>
    <lineage>
        <taxon>Eukaryota</taxon>
        <taxon>Viridiplantae</taxon>
        <taxon>Streptophyta</taxon>
        <taxon>Embryophyta</taxon>
        <taxon>Tracheophyta</taxon>
        <taxon>Spermatophyta</taxon>
        <taxon>Magnoliopsida</taxon>
        <taxon>Magnoliidae</taxon>
        <taxon>Laurales</taxon>
        <taxon>Lauraceae</taxon>
        <taxon>Cinnamomum</taxon>
    </lineage>
</organism>
<dbReference type="Pfam" id="PF00999">
    <property type="entry name" value="Na_H_Exchanger"/>
    <property type="match status" value="1"/>
</dbReference>
<feature type="transmembrane region" description="Helical" evidence="10">
    <location>
        <begin position="145"/>
        <end position="167"/>
    </location>
</feature>
<feature type="transmembrane region" description="Helical" evidence="10">
    <location>
        <begin position="278"/>
        <end position="297"/>
    </location>
</feature>
<evidence type="ECO:0000259" key="11">
    <source>
        <dbReference type="Pfam" id="PF00999"/>
    </source>
</evidence>
<dbReference type="EMBL" id="QPKB01000009">
    <property type="protein sequence ID" value="RWR92401.1"/>
    <property type="molecule type" value="Genomic_DNA"/>
</dbReference>
<feature type="transmembrane region" description="Helical" evidence="10">
    <location>
        <begin position="332"/>
        <end position="353"/>
    </location>
</feature>
<comment type="subcellular location">
    <subcellularLocation>
        <location evidence="1">Membrane</location>
        <topology evidence="1">Multi-pass membrane protein</topology>
    </subcellularLocation>
</comment>
<dbReference type="OrthoDB" id="671744at2759"/>
<gene>
    <name evidence="14" type="ORF">CKAN_02161100</name>
</gene>
<feature type="transmembrane region" description="Helical" evidence="10">
    <location>
        <begin position="303"/>
        <end position="325"/>
    </location>
</feature>
<protein>
    <submittedName>
        <fullName evidence="14">Cation/H+ antiporter 1 isoform X1</fullName>
    </submittedName>
</protein>
<dbReference type="GO" id="GO:0006813">
    <property type="term" value="P:potassium ion transport"/>
    <property type="evidence" value="ECO:0007669"/>
    <property type="project" value="UniProtKB-KW"/>
</dbReference>
<evidence type="ECO:0000313" key="15">
    <source>
        <dbReference type="Proteomes" id="UP000283530"/>
    </source>
</evidence>
<keyword evidence="4 10" id="KW-0812">Transmembrane</keyword>
<keyword evidence="5" id="KW-0630">Potassium</keyword>
<feature type="domain" description="Cation/H+ exchanger transmembrane" evidence="11">
    <location>
        <begin position="84"/>
        <end position="390"/>
    </location>
</feature>
<dbReference type="GO" id="GO:1902600">
    <property type="term" value="P:proton transmembrane transport"/>
    <property type="evidence" value="ECO:0007669"/>
    <property type="project" value="InterPro"/>
</dbReference>
<dbReference type="Pfam" id="PF23256">
    <property type="entry name" value="CHX17_2nd"/>
    <property type="match status" value="1"/>
</dbReference>
<sequence>MDVIISVLFSTGDDNCKDVSVPDTMYMLFGAVAHVLIITFVSQALHSFLKPLDQPLVVAQLLGGMLIGNSGCPKFLQLKISLAITLGGTFACAILAATFSYLLYWQTDAHGGLILFTIILTIILSSTASPILIRMAVELKVATEVGQIAISSALLNDLSCFFIIAIVDVGQVRFFLGGRLHKITKLVVSLFNVIVILAAVRMTRPLVRWLNRRYRQQRDLNFLELGAILSFVLSVAFLTYGSGYSSMIPCFIIGAVFPREGRAARTIVAKLTGPLHNVVLPLYIGSTGMLADIWVVWDSKHLFAASILIVVLSTTAKVVGTLVVAHRFKMSVYQGLVLGFLLNVKGHVALLFLDNIATLGIWSPRTFNVVIVVVLLNTMLTGPVVSAILRRERKANAHYEHPGLEWQRPETELRMLACVHGQRDLPTIFNLVEASRGSDRSPLTAFFMHLVELTNNTLPSHIFYHQTDEDDDDEYGREDDQQISDAIDAFKQESDIAVHQLTMVSAFSTMHQDICNGVEDVKASIVIIPFHRHQRMDGKILTGKVGHRVANKNAIRCVKCTVGILVDRGLGGTTQLSALNVSYHVVVLFFGGADDREALAYGGRLVEHCGISVTVVRFLAIPGRDQETGFGEDDEALVSMAGHEKLNNCDDELFLSSFLNRYLKTGRMSYVERHVRNGAETVDAIRGVVMEGMFSLYIIGKGGYGLSHITKGISHWIEFPELGVIGDLLASSDFKIIGSILVIQQYNPNKKGTLADEFAK</sequence>
<feature type="transmembrane region" description="Helical" evidence="10">
    <location>
        <begin position="227"/>
        <end position="257"/>
    </location>
</feature>
<dbReference type="AlphaFoldDB" id="A0A443PNP6"/>
<dbReference type="GO" id="GO:0016020">
    <property type="term" value="C:membrane"/>
    <property type="evidence" value="ECO:0007669"/>
    <property type="project" value="UniProtKB-SubCell"/>
</dbReference>
<feature type="transmembrane region" description="Helical" evidence="10">
    <location>
        <begin position="365"/>
        <end position="389"/>
    </location>
</feature>
<proteinExistence type="inferred from homology"/>
<evidence type="ECO:0000256" key="9">
    <source>
        <dbReference type="ARBA" id="ARBA00038341"/>
    </source>
</evidence>
<dbReference type="InterPro" id="IPR057290">
    <property type="entry name" value="CHX17_C"/>
</dbReference>
<dbReference type="GO" id="GO:0012505">
    <property type="term" value="C:endomembrane system"/>
    <property type="evidence" value="ECO:0007669"/>
    <property type="project" value="TreeGrafter"/>
</dbReference>
<dbReference type="InterPro" id="IPR057291">
    <property type="entry name" value="CHX17_2nd"/>
</dbReference>
<evidence type="ECO:0000313" key="14">
    <source>
        <dbReference type="EMBL" id="RWR92401.1"/>
    </source>
</evidence>
<dbReference type="Proteomes" id="UP000283530">
    <property type="component" value="Unassembled WGS sequence"/>
</dbReference>
<feature type="transmembrane region" description="Helical" evidence="10">
    <location>
        <begin position="112"/>
        <end position="133"/>
    </location>
</feature>
<dbReference type="PANTHER" id="PTHR32468:SF18">
    <property type="entry name" value="CATION_H(+) ANTIPORTER 1"/>
    <property type="match status" value="1"/>
</dbReference>
<comment type="similarity">
    <text evidence="9">Belongs to the monovalent cation:proton antiporter 2 (CPA2) transporter (TC 2.A.37) family. CHX (TC 2.A.37.4) subfamily.</text>
</comment>
<keyword evidence="3" id="KW-0633">Potassium transport</keyword>
<evidence type="ECO:0000256" key="4">
    <source>
        <dbReference type="ARBA" id="ARBA00022692"/>
    </source>
</evidence>
<evidence type="ECO:0000256" key="3">
    <source>
        <dbReference type="ARBA" id="ARBA00022538"/>
    </source>
</evidence>
<evidence type="ECO:0000256" key="6">
    <source>
        <dbReference type="ARBA" id="ARBA00022989"/>
    </source>
</evidence>
<evidence type="ECO:0000259" key="12">
    <source>
        <dbReference type="Pfam" id="PF23256"/>
    </source>
</evidence>
<evidence type="ECO:0000256" key="2">
    <source>
        <dbReference type="ARBA" id="ARBA00022448"/>
    </source>
</evidence>
<dbReference type="GO" id="GO:0015297">
    <property type="term" value="F:antiporter activity"/>
    <property type="evidence" value="ECO:0007669"/>
    <property type="project" value="InterPro"/>
</dbReference>
<evidence type="ECO:0000259" key="13">
    <source>
        <dbReference type="Pfam" id="PF23259"/>
    </source>
</evidence>
<feature type="transmembrane region" description="Helical" evidence="10">
    <location>
        <begin position="187"/>
        <end position="207"/>
    </location>
</feature>